<dbReference type="EMBL" id="JARJCN010000066">
    <property type="protein sequence ID" value="KAJ7078413.1"/>
    <property type="molecule type" value="Genomic_DNA"/>
</dbReference>
<comment type="caution">
    <text evidence="2">The sequence shown here is derived from an EMBL/GenBank/DDBJ whole genome shotgun (WGS) entry which is preliminary data.</text>
</comment>
<feature type="region of interest" description="Disordered" evidence="1">
    <location>
        <begin position="43"/>
        <end position="73"/>
    </location>
</feature>
<name>A0AAD6TUT3_9AGAR</name>
<evidence type="ECO:0000313" key="2">
    <source>
        <dbReference type="EMBL" id="KAJ7078413.1"/>
    </source>
</evidence>
<evidence type="ECO:0000256" key="1">
    <source>
        <dbReference type="SAM" id="MobiDB-lite"/>
    </source>
</evidence>
<proteinExistence type="predicted"/>
<dbReference type="AlphaFoldDB" id="A0AAD6TUT3"/>
<protein>
    <submittedName>
        <fullName evidence="2">Uncharacterized protein</fullName>
    </submittedName>
</protein>
<gene>
    <name evidence="2" type="ORF">B0H15DRAFT_860367</name>
</gene>
<evidence type="ECO:0000313" key="3">
    <source>
        <dbReference type="Proteomes" id="UP001222325"/>
    </source>
</evidence>
<accession>A0AAD6TUT3</accession>
<keyword evidence="3" id="KW-1185">Reference proteome</keyword>
<sequence>MTLLASEPPVASALAQAPSCCSCLTPFVEHDCVRRRVAEDCTQPPSHRRARPSPPSEPCASPGRAPPRRSTSIRPLATNLFALRKIVCVTSIQSQRASRVIAPSPARRPCCRHSTGCIRTAVASRRRCPCVSSRPSLRYVSGPCRPPCCANSSRRARVTPRPSRDLSALFLSHSGTTCPVCFAYGAVRLD</sequence>
<reference evidence="2" key="1">
    <citation type="submission" date="2023-03" db="EMBL/GenBank/DDBJ databases">
        <title>Massive genome expansion in bonnet fungi (Mycena s.s.) driven by repeated elements and novel gene families across ecological guilds.</title>
        <authorList>
            <consortium name="Lawrence Berkeley National Laboratory"/>
            <person name="Harder C.B."/>
            <person name="Miyauchi S."/>
            <person name="Viragh M."/>
            <person name="Kuo A."/>
            <person name="Thoen E."/>
            <person name="Andreopoulos B."/>
            <person name="Lu D."/>
            <person name="Skrede I."/>
            <person name="Drula E."/>
            <person name="Henrissat B."/>
            <person name="Morin E."/>
            <person name="Kohler A."/>
            <person name="Barry K."/>
            <person name="LaButti K."/>
            <person name="Morin E."/>
            <person name="Salamov A."/>
            <person name="Lipzen A."/>
            <person name="Mereny Z."/>
            <person name="Hegedus B."/>
            <person name="Baldrian P."/>
            <person name="Stursova M."/>
            <person name="Weitz H."/>
            <person name="Taylor A."/>
            <person name="Grigoriev I.V."/>
            <person name="Nagy L.G."/>
            <person name="Martin F."/>
            <person name="Kauserud H."/>
        </authorList>
    </citation>
    <scope>NUCLEOTIDE SEQUENCE</scope>
    <source>
        <strain evidence="2">CBHHK173m</strain>
    </source>
</reference>
<organism evidence="2 3">
    <name type="scientific">Mycena belliarum</name>
    <dbReference type="NCBI Taxonomy" id="1033014"/>
    <lineage>
        <taxon>Eukaryota</taxon>
        <taxon>Fungi</taxon>
        <taxon>Dikarya</taxon>
        <taxon>Basidiomycota</taxon>
        <taxon>Agaricomycotina</taxon>
        <taxon>Agaricomycetes</taxon>
        <taxon>Agaricomycetidae</taxon>
        <taxon>Agaricales</taxon>
        <taxon>Marasmiineae</taxon>
        <taxon>Mycenaceae</taxon>
        <taxon>Mycena</taxon>
    </lineage>
</organism>
<dbReference type="Proteomes" id="UP001222325">
    <property type="component" value="Unassembled WGS sequence"/>
</dbReference>